<feature type="transmembrane region" description="Helical" evidence="19">
    <location>
        <begin position="103"/>
        <end position="122"/>
    </location>
</feature>
<evidence type="ECO:0000256" key="8">
    <source>
        <dbReference type="ARBA" id="ARBA00022475"/>
    </source>
</evidence>
<feature type="transmembrane region" description="Helical" evidence="19">
    <location>
        <begin position="12"/>
        <end position="35"/>
    </location>
</feature>
<comment type="pathway">
    <text evidence="4">Lipid metabolism.</text>
</comment>
<keyword evidence="13 19" id="KW-1133">Transmembrane helix</keyword>
<dbReference type="GO" id="GO:0005886">
    <property type="term" value="C:plasma membrane"/>
    <property type="evidence" value="ECO:0007669"/>
    <property type="project" value="UniProtKB-SubCell"/>
</dbReference>
<dbReference type="InterPro" id="IPR000374">
    <property type="entry name" value="PC_trans"/>
</dbReference>
<dbReference type="GO" id="GO:0016024">
    <property type="term" value="P:CDP-diacylglycerol biosynthetic process"/>
    <property type="evidence" value="ECO:0007669"/>
    <property type="project" value="UniProtKB-UniPathway"/>
</dbReference>
<keyword evidence="16" id="KW-0594">Phospholipid biosynthesis</keyword>
<organism evidence="20 21">
    <name type="scientific">Profundibacter amoris</name>
    <dbReference type="NCBI Taxonomy" id="2171755"/>
    <lineage>
        <taxon>Bacteria</taxon>
        <taxon>Pseudomonadati</taxon>
        <taxon>Pseudomonadota</taxon>
        <taxon>Alphaproteobacteria</taxon>
        <taxon>Rhodobacterales</taxon>
        <taxon>Paracoccaceae</taxon>
        <taxon>Profundibacter</taxon>
    </lineage>
</organism>
<evidence type="ECO:0000256" key="16">
    <source>
        <dbReference type="ARBA" id="ARBA00023209"/>
    </source>
</evidence>
<evidence type="ECO:0000256" key="17">
    <source>
        <dbReference type="ARBA" id="ARBA00023264"/>
    </source>
</evidence>
<keyword evidence="10 18" id="KW-0808">Transferase</keyword>
<proteinExistence type="inferred from homology"/>
<evidence type="ECO:0000313" key="20">
    <source>
        <dbReference type="EMBL" id="AXX98027.1"/>
    </source>
</evidence>
<dbReference type="KEGG" id="pamo:BAR1_08820"/>
<evidence type="ECO:0000256" key="13">
    <source>
        <dbReference type="ARBA" id="ARBA00022989"/>
    </source>
</evidence>
<evidence type="ECO:0000256" key="19">
    <source>
        <dbReference type="SAM" id="Phobius"/>
    </source>
</evidence>
<keyword evidence="8" id="KW-1003">Cell membrane</keyword>
<sequence length="262" mass="27957">MSNSKWDDLKPRVLSAIVMALVAGGAVWAGGYWFITLIAISSGLMSWELTRMLVPDQVERHLSYGTNAGFALALATFVPPYLAVIALLAPVLYGLIVIKQKRLMFGAYSLLIMLAGYGFIYLRQDLGLVWMIWLLLVVVASDIGGYAAGRLLGGPKFWPAISPKKTWSGTIAGWVGAALVGWYFSASYGLWSGLPLFSLLVAFAAQMGDIAESAIKRKTGIKDSSNLIPGHGGFMDRFDGMLGASVVVLAAVVLAGFPFGAG</sequence>
<dbReference type="UniPathway" id="UPA00557">
    <property type="reaction ID" value="UER00614"/>
</dbReference>
<comment type="pathway">
    <text evidence="3 18">Phospholipid metabolism; CDP-diacylglycerol biosynthesis; CDP-diacylglycerol from sn-glycerol 3-phosphate: step 3/3.</text>
</comment>
<keyword evidence="21" id="KW-1185">Reference proteome</keyword>
<evidence type="ECO:0000256" key="10">
    <source>
        <dbReference type="ARBA" id="ARBA00022679"/>
    </source>
</evidence>
<evidence type="ECO:0000256" key="5">
    <source>
        <dbReference type="ARBA" id="ARBA00010185"/>
    </source>
</evidence>
<evidence type="ECO:0000256" key="6">
    <source>
        <dbReference type="ARBA" id="ARBA00012487"/>
    </source>
</evidence>
<comment type="catalytic activity">
    <reaction evidence="1 18">
        <text>a 1,2-diacyl-sn-glycero-3-phosphate + CTP + H(+) = a CDP-1,2-diacyl-sn-glycerol + diphosphate</text>
        <dbReference type="Rhea" id="RHEA:16229"/>
        <dbReference type="ChEBI" id="CHEBI:15378"/>
        <dbReference type="ChEBI" id="CHEBI:33019"/>
        <dbReference type="ChEBI" id="CHEBI:37563"/>
        <dbReference type="ChEBI" id="CHEBI:58332"/>
        <dbReference type="ChEBI" id="CHEBI:58608"/>
        <dbReference type="EC" id="2.7.7.41"/>
    </reaction>
</comment>
<evidence type="ECO:0000256" key="18">
    <source>
        <dbReference type="RuleBase" id="RU003938"/>
    </source>
</evidence>
<feature type="transmembrane region" description="Helical" evidence="19">
    <location>
        <begin position="70"/>
        <end position="96"/>
    </location>
</feature>
<dbReference type="AlphaFoldDB" id="A0A347UGP9"/>
<dbReference type="GO" id="GO:0004605">
    <property type="term" value="F:phosphatidate cytidylyltransferase activity"/>
    <property type="evidence" value="ECO:0007669"/>
    <property type="project" value="UniProtKB-EC"/>
</dbReference>
<keyword evidence="15 19" id="KW-0472">Membrane</keyword>
<protein>
    <recommendedName>
        <fullName evidence="7 18">Phosphatidate cytidylyltransferase</fullName>
        <ecNumber evidence="6 18">2.7.7.41</ecNumber>
    </recommendedName>
</protein>
<keyword evidence="9" id="KW-0444">Lipid biosynthesis</keyword>
<keyword evidence="14" id="KW-0443">Lipid metabolism</keyword>
<reference evidence="20 21" key="1">
    <citation type="submission" date="2018-09" db="EMBL/GenBank/DDBJ databases">
        <title>Profundibacter amoris BAR1 gen. nov., sp. nov., a new member of the Roseobacter clade isolated at Lokis Castle Vent Field on the Arctic Mid-Oceanic Ridge.</title>
        <authorList>
            <person name="Le Moine Bauer S."/>
            <person name="Sjoeberg A.G."/>
            <person name="L'Haridon S."/>
            <person name="Stokke R."/>
            <person name="Roalkvam I."/>
            <person name="Steen I.H."/>
            <person name="Dahle H."/>
        </authorList>
    </citation>
    <scope>NUCLEOTIDE SEQUENCE [LARGE SCALE GENOMIC DNA]</scope>
    <source>
        <strain evidence="20 21">BAR1</strain>
    </source>
</reference>
<evidence type="ECO:0000256" key="9">
    <source>
        <dbReference type="ARBA" id="ARBA00022516"/>
    </source>
</evidence>
<evidence type="ECO:0000256" key="14">
    <source>
        <dbReference type="ARBA" id="ARBA00023098"/>
    </source>
</evidence>
<evidence type="ECO:0000256" key="12">
    <source>
        <dbReference type="ARBA" id="ARBA00022695"/>
    </source>
</evidence>
<dbReference type="PANTHER" id="PTHR46382">
    <property type="entry name" value="PHOSPHATIDATE CYTIDYLYLTRANSFERASE"/>
    <property type="match status" value="1"/>
</dbReference>
<keyword evidence="17" id="KW-1208">Phospholipid metabolism</keyword>
<feature type="transmembrane region" description="Helical" evidence="19">
    <location>
        <begin position="128"/>
        <end position="147"/>
    </location>
</feature>
<dbReference type="Proteomes" id="UP000261704">
    <property type="component" value="Chromosome"/>
</dbReference>
<accession>A0A347UGP9</accession>
<evidence type="ECO:0000256" key="11">
    <source>
        <dbReference type="ARBA" id="ARBA00022692"/>
    </source>
</evidence>
<dbReference type="PANTHER" id="PTHR46382:SF1">
    <property type="entry name" value="PHOSPHATIDATE CYTIDYLYLTRANSFERASE"/>
    <property type="match status" value="1"/>
</dbReference>
<evidence type="ECO:0000313" key="21">
    <source>
        <dbReference type="Proteomes" id="UP000261704"/>
    </source>
</evidence>
<dbReference type="Pfam" id="PF01148">
    <property type="entry name" value="CTP_transf_1"/>
    <property type="match status" value="1"/>
</dbReference>
<feature type="transmembrane region" description="Helical" evidence="19">
    <location>
        <begin position="167"/>
        <end position="184"/>
    </location>
</feature>
<gene>
    <name evidence="20" type="ORF">BAR1_08820</name>
</gene>
<dbReference type="EC" id="2.7.7.41" evidence="6 18"/>
<keyword evidence="12 18" id="KW-0548">Nucleotidyltransferase</keyword>
<evidence type="ECO:0000256" key="2">
    <source>
        <dbReference type="ARBA" id="ARBA00004651"/>
    </source>
</evidence>
<name>A0A347UGP9_9RHOB</name>
<evidence type="ECO:0000256" key="4">
    <source>
        <dbReference type="ARBA" id="ARBA00005189"/>
    </source>
</evidence>
<dbReference type="EMBL" id="CP032125">
    <property type="protein sequence ID" value="AXX98027.1"/>
    <property type="molecule type" value="Genomic_DNA"/>
</dbReference>
<comment type="subcellular location">
    <subcellularLocation>
        <location evidence="2">Cell membrane</location>
        <topology evidence="2">Multi-pass membrane protein</topology>
    </subcellularLocation>
</comment>
<dbReference type="PROSITE" id="PS01315">
    <property type="entry name" value="CDS"/>
    <property type="match status" value="1"/>
</dbReference>
<keyword evidence="11 18" id="KW-0812">Transmembrane</keyword>
<evidence type="ECO:0000256" key="7">
    <source>
        <dbReference type="ARBA" id="ARBA00019373"/>
    </source>
</evidence>
<feature type="transmembrane region" description="Helical" evidence="19">
    <location>
        <begin position="241"/>
        <end position="261"/>
    </location>
</feature>
<dbReference type="RefSeq" id="WP_118942683.1">
    <property type="nucleotide sequence ID" value="NZ_CP032125.1"/>
</dbReference>
<dbReference type="OrthoDB" id="9799199at2"/>
<evidence type="ECO:0000256" key="15">
    <source>
        <dbReference type="ARBA" id="ARBA00023136"/>
    </source>
</evidence>
<evidence type="ECO:0000256" key="1">
    <source>
        <dbReference type="ARBA" id="ARBA00001698"/>
    </source>
</evidence>
<comment type="similarity">
    <text evidence="5 18">Belongs to the CDS family.</text>
</comment>
<evidence type="ECO:0000256" key="3">
    <source>
        <dbReference type="ARBA" id="ARBA00005119"/>
    </source>
</evidence>